<evidence type="ECO:0000256" key="1">
    <source>
        <dbReference type="SAM" id="MobiDB-lite"/>
    </source>
</evidence>
<evidence type="ECO:0000313" key="2">
    <source>
        <dbReference type="EMBL" id="KAF1914096.1"/>
    </source>
</evidence>
<reference evidence="2" key="1">
    <citation type="journal article" date="2020" name="Stud. Mycol.">
        <title>101 Dothideomycetes genomes: a test case for predicting lifestyles and emergence of pathogens.</title>
        <authorList>
            <person name="Haridas S."/>
            <person name="Albert R."/>
            <person name="Binder M."/>
            <person name="Bloem J."/>
            <person name="Labutti K."/>
            <person name="Salamov A."/>
            <person name="Andreopoulos B."/>
            <person name="Baker S."/>
            <person name="Barry K."/>
            <person name="Bills G."/>
            <person name="Bluhm B."/>
            <person name="Cannon C."/>
            <person name="Castanera R."/>
            <person name="Culley D."/>
            <person name="Daum C."/>
            <person name="Ezra D."/>
            <person name="Gonzalez J."/>
            <person name="Henrissat B."/>
            <person name="Kuo A."/>
            <person name="Liang C."/>
            <person name="Lipzen A."/>
            <person name="Lutzoni F."/>
            <person name="Magnuson J."/>
            <person name="Mondo S."/>
            <person name="Nolan M."/>
            <person name="Ohm R."/>
            <person name="Pangilinan J."/>
            <person name="Park H.-J."/>
            <person name="Ramirez L."/>
            <person name="Alfaro M."/>
            <person name="Sun H."/>
            <person name="Tritt A."/>
            <person name="Yoshinaga Y."/>
            <person name="Zwiers L.-H."/>
            <person name="Turgeon B."/>
            <person name="Goodwin S."/>
            <person name="Spatafora J."/>
            <person name="Crous P."/>
            <person name="Grigoriev I."/>
        </authorList>
    </citation>
    <scope>NUCLEOTIDE SEQUENCE</scope>
    <source>
        <strain evidence="2">HMLAC05119</strain>
    </source>
</reference>
<dbReference type="EMBL" id="ML979138">
    <property type="protein sequence ID" value="KAF1914096.1"/>
    <property type="molecule type" value="Genomic_DNA"/>
</dbReference>
<feature type="compositionally biased region" description="Low complexity" evidence="1">
    <location>
        <begin position="60"/>
        <end position="91"/>
    </location>
</feature>
<sequence>RVLDSRAQYLDFSSSSTNKKHKTHHKPTQWFSQLTFSTLPRPPRPTSTSSRPSCLPPAPSSWTSSAPAASPSPLSSRTQTQSSSARAARRSFASQLVARPVLLRAALSEGSRRFENGIGGDLTGYDNDYHGTGL</sequence>
<evidence type="ECO:0000313" key="3">
    <source>
        <dbReference type="Proteomes" id="UP000800096"/>
    </source>
</evidence>
<organism evidence="2 3">
    <name type="scientific">Ampelomyces quisqualis</name>
    <name type="common">Powdery mildew agent</name>
    <dbReference type="NCBI Taxonomy" id="50730"/>
    <lineage>
        <taxon>Eukaryota</taxon>
        <taxon>Fungi</taxon>
        <taxon>Dikarya</taxon>
        <taxon>Ascomycota</taxon>
        <taxon>Pezizomycotina</taxon>
        <taxon>Dothideomycetes</taxon>
        <taxon>Pleosporomycetidae</taxon>
        <taxon>Pleosporales</taxon>
        <taxon>Pleosporineae</taxon>
        <taxon>Phaeosphaeriaceae</taxon>
        <taxon>Ampelomyces</taxon>
    </lineage>
</organism>
<feature type="region of interest" description="Disordered" evidence="1">
    <location>
        <begin position="113"/>
        <end position="134"/>
    </location>
</feature>
<gene>
    <name evidence="2" type="ORF">BDU57DRAFT_503042</name>
</gene>
<dbReference type="Proteomes" id="UP000800096">
    <property type="component" value="Unassembled WGS sequence"/>
</dbReference>
<protein>
    <submittedName>
        <fullName evidence="2">Uncharacterized protein</fullName>
    </submittedName>
</protein>
<dbReference type="AlphaFoldDB" id="A0A6A5QHC3"/>
<proteinExistence type="predicted"/>
<keyword evidence="3" id="KW-1185">Reference proteome</keyword>
<feature type="region of interest" description="Disordered" evidence="1">
    <location>
        <begin position="1"/>
        <end position="91"/>
    </location>
</feature>
<feature type="compositionally biased region" description="Basic residues" evidence="1">
    <location>
        <begin position="18"/>
        <end position="27"/>
    </location>
</feature>
<accession>A0A6A5QHC3</accession>
<feature type="non-terminal residue" evidence="2">
    <location>
        <position position="1"/>
    </location>
</feature>
<name>A0A6A5QHC3_AMPQU</name>